<feature type="region of interest" description="Disordered" evidence="3">
    <location>
        <begin position="115"/>
        <end position="134"/>
    </location>
</feature>
<dbReference type="AlphaFoldDB" id="A0A1E3UPQ3"/>
<evidence type="ECO:0000256" key="3">
    <source>
        <dbReference type="SAM" id="MobiDB-lite"/>
    </source>
</evidence>
<evidence type="ECO:0000313" key="8">
    <source>
        <dbReference type="Proteomes" id="UP000094869"/>
    </source>
</evidence>
<dbReference type="EMBL" id="MEHD01000056">
    <property type="protein sequence ID" value="ODR44221.1"/>
    <property type="molecule type" value="Genomic_DNA"/>
</dbReference>
<reference evidence="6 7" key="2">
    <citation type="submission" date="2016-08" db="EMBL/GenBank/DDBJ databases">
        <authorList>
            <person name="Seilhamer J.J."/>
        </authorList>
    </citation>
    <scope>NUCLEOTIDE SEQUENCE [LARGE SCALE GENOMIC DNA]</scope>
    <source>
        <strain evidence="6 7">NML150140-1</strain>
    </source>
</reference>
<reference evidence="5 8" key="1">
    <citation type="submission" date="2016-08" db="EMBL/GenBank/DDBJ databases">
        <title>Characterization of Isolates of Eisenbergiella tayi Derived from Blood Cultures, Using Whole Genome Sequencing.</title>
        <authorList>
            <person name="Bernier A.-M."/>
            <person name="Burdz T."/>
            <person name="Wiebe D."/>
            <person name="Bernard K."/>
        </authorList>
    </citation>
    <scope>NUCLEOTIDE SEQUENCE [LARGE SCALE GENOMIC DNA]</scope>
    <source>
        <strain evidence="5 8">NML120146</strain>
    </source>
</reference>
<dbReference type="EMBL" id="MEHA01000001">
    <property type="protein sequence ID" value="ODR55937.1"/>
    <property type="molecule type" value="Genomic_DNA"/>
</dbReference>
<comment type="caution">
    <text evidence="6">The sequence shown here is derived from an EMBL/GenBank/DDBJ whole genome shotgun (WGS) entry which is preliminary data.</text>
</comment>
<proteinExistence type="predicted"/>
<keyword evidence="1" id="KW-0808">Transferase</keyword>
<name>A0A1E3UPQ3_9FIRM</name>
<dbReference type="InterPro" id="IPR000182">
    <property type="entry name" value="GNAT_dom"/>
</dbReference>
<dbReference type="InterPro" id="IPR016181">
    <property type="entry name" value="Acyl_CoA_acyltransferase"/>
</dbReference>
<dbReference type="SUPFAM" id="SSF55729">
    <property type="entry name" value="Acyl-CoA N-acyltransferases (Nat)"/>
    <property type="match status" value="1"/>
</dbReference>
<evidence type="ECO:0000256" key="2">
    <source>
        <dbReference type="ARBA" id="ARBA00023315"/>
    </source>
</evidence>
<dbReference type="Proteomes" id="UP000094271">
    <property type="component" value="Unassembled WGS sequence"/>
</dbReference>
<evidence type="ECO:0000313" key="7">
    <source>
        <dbReference type="Proteomes" id="UP000094271"/>
    </source>
</evidence>
<accession>A0A1E3UPQ3</accession>
<evidence type="ECO:0000313" key="5">
    <source>
        <dbReference type="EMBL" id="ODR44221.1"/>
    </source>
</evidence>
<protein>
    <recommendedName>
        <fullName evidence="4">N-acetyltransferase domain-containing protein</fullName>
    </recommendedName>
</protein>
<dbReference type="Pfam" id="PF00583">
    <property type="entry name" value="Acetyltransf_1"/>
    <property type="match status" value="1"/>
</dbReference>
<evidence type="ECO:0000256" key="1">
    <source>
        <dbReference type="ARBA" id="ARBA00022679"/>
    </source>
</evidence>
<gene>
    <name evidence="6" type="ORF">BEI59_01945</name>
    <name evidence="5" type="ORF">BEI63_31930</name>
</gene>
<dbReference type="Gene3D" id="3.40.630.30">
    <property type="match status" value="1"/>
</dbReference>
<dbReference type="PANTHER" id="PTHR43420:SF12">
    <property type="entry name" value="N-ACETYLTRANSFERASE DOMAIN-CONTAINING PROTEIN"/>
    <property type="match status" value="1"/>
</dbReference>
<dbReference type="OrthoDB" id="357176at2"/>
<evidence type="ECO:0000313" key="6">
    <source>
        <dbReference type="EMBL" id="ODR55937.1"/>
    </source>
</evidence>
<feature type="compositionally biased region" description="Polar residues" evidence="3">
    <location>
        <begin position="115"/>
        <end position="124"/>
    </location>
</feature>
<dbReference type="GO" id="GO:0016747">
    <property type="term" value="F:acyltransferase activity, transferring groups other than amino-acyl groups"/>
    <property type="evidence" value="ECO:0007669"/>
    <property type="project" value="InterPro"/>
</dbReference>
<dbReference type="RefSeq" id="WP_069409458.1">
    <property type="nucleotide sequence ID" value="NZ_DBFYTW010000224.1"/>
</dbReference>
<dbReference type="PROSITE" id="PS51186">
    <property type="entry name" value="GNAT"/>
    <property type="match status" value="1"/>
</dbReference>
<keyword evidence="8" id="KW-1185">Reference proteome</keyword>
<organism evidence="6 7">
    <name type="scientific">Eisenbergiella tayi</name>
    <dbReference type="NCBI Taxonomy" id="1432052"/>
    <lineage>
        <taxon>Bacteria</taxon>
        <taxon>Bacillati</taxon>
        <taxon>Bacillota</taxon>
        <taxon>Clostridia</taxon>
        <taxon>Lachnospirales</taxon>
        <taxon>Lachnospiraceae</taxon>
        <taxon>Eisenbergiella</taxon>
    </lineage>
</organism>
<dbReference type="CDD" id="cd04301">
    <property type="entry name" value="NAT_SF"/>
    <property type="match status" value="1"/>
</dbReference>
<sequence length="284" mass="32023">MNFNALRYEELTLNAFPVLHTEVYDGWILRFSGGEGYQGNCISPLYLSTRAYEDKIDYCENKFREKGLPCVFKMTPNVPAALDQQLAMRQYELEDKTYIMECSLTSEDNLLSSEEAQALPSGSPTGEDDAQENNIPVKTEIRLSREIDDNWLEAFLTLEGMDKDICPETARAMLNAIRKPVYCAALYENETSHGSNADCGRIVGCGLGVVEDNKIGIYDIRVESSFRQNGIGARICRAIMEEGKKEGAQKAFLHVSASNRPAVRLYQGLGFEEAYTYWYRVHTV</sequence>
<evidence type="ECO:0000259" key="4">
    <source>
        <dbReference type="PROSITE" id="PS51186"/>
    </source>
</evidence>
<dbReference type="PANTHER" id="PTHR43420">
    <property type="entry name" value="ACETYLTRANSFERASE"/>
    <property type="match status" value="1"/>
</dbReference>
<dbReference type="Proteomes" id="UP000094869">
    <property type="component" value="Unassembled WGS sequence"/>
</dbReference>
<keyword evidence="2" id="KW-0012">Acyltransferase</keyword>
<dbReference type="InterPro" id="IPR050680">
    <property type="entry name" value="YpeA/RimI_acetyltransf"/>
</dbReference>
<feature type="domain" description="N-acetyltransferase" evidence="4">
    <location>
        <begin position="153"/>
        <end position="284"/>
    </location>
</feature>